<name>A0A4S2G4F3_9BACT</name>
<dbReference type="RefSeq" id="WP_135992612.1">
    <property type="nucleotide sequence ID" value="NZ_CAOOOG010000027.1"/>
</dbReference>
<protein>
    <recommendedName>
        <fullName evidence="3">Zinc finger CHC2-type domain-containing protein</fullName>
    </recommendedName>
</protein>
<organism evidence="1 2">
    <name type="scientific">Muribaculum intestinale</name>
    <dbReference type="NCBI Taxonomy" id="1796646"/>
    <lineage>
        <taxon>Bacteria</taxon>
        <taxon>Pseudomonadati</taxon>
        <taxon>Bacteroidota</taxon>
        <taxon>Bacteroidia</taxon>
        <taxon>Bacteroidales</taxon>
        <taxon>Muribaculaceae</taxon>
        <taxon>Muribaculum</taxon>
    </lineage>
</organism>
<gene>
    <name evidence="1" type="ORF">E5333_00040</name>
</gene>
<reference evidence="1 2" key="1">
    <citation type="submission" date="2019-04" db="EMBL/GenBank/DDBJ databases">
        <title>Microbes associate with the intestines of laboratory mice.</title>
        <authorList>
            <person name="Navarre W."/>
            <person name="Wong E."/>
            <person name="Huang K."/>
            <person name="Tropini C."/>
            <person name="Ng K."/>
            <person name="Yu B."/>
        </authorList>
    </citation>
    <scope>NUCLEOTIDE SEQUENCE [LARGE SCALE GENOMIC DNA]</scope>
    <source>
        <strain evidence="1 2">NM06_A21</strain>
    </source>
</reference>
<comment type="caution">
    <text evidence="1">The sequence shown here is derived from an EMBL/GenBank/DDBJ whole genome shotgun (WGS) entry which is preliminary data.</text>
</comment>
<dbReference type="EMBL" id="SRYD01000001">
    <property type="protein sequence ID" value="TGY76682.1"/>
    <property type="molecule type" value="Genomic_DNA"/>
</dbReference>
<sequence>MSIDNHKYSDWDVRRVKELDIRQFIPGCNHRKTTQDIECPFCGKKKFAVNAKKDFNNAKCWVCGQGFSGPIAAVAYYSGINLDTDWLHALEETARQGGIVITPQERRREESIAAAIEASRQSFCNQQLEASGLTLEDVTASIIEGGQELFMPTFRKGRVNEMFVPDKSGDDMLIYYYRLDGKPMEYTSKGSSRPRQYVRVRWANPDIHRSSDGKPMKYQTPAGAPSRIYIPEKIRRLYKLKSHIDTLFLQEGEKKAEKACKHGMLSIGIQGINNFGSQQEGLLQDIQDIAKACSISNIVLVMDSDWNDLHRAIKVGDSVDKRPNSFSKAVIKFKQYMSTFHNIGLSVDIWWGHVNENDHGDKGVDDLLCGALLSREQELLEDIERTMHSHDGRGTWLNIHKITAISDAKIRDFWLLNDVHAFYEIHKARLTDVETFKIGNIRYKVENGSLVAVSRYSSATDIYTITQTAKGEDKVEFNDVEAFRFLAASGFHRLRNSDEAASGFEFIRIDDGIIDRVAPYEVRDFIRDYINSNCKSDLVLQFFAKRLSTIMADKQLENLAIIADDFNHFTSGVQRTYYNNGQVEITANAITPDKPISQVWRSRIVPRRFKRVPIIKDIQKVGDNFYIEYTPQAADCEFLSFLINTSNNFYSHDTPRELSDAETFEWIHHIVNKITTLGFLLCDYKYASERKAVIIQDHLMSEVGQSHGGAGKSIVGNAIGHIVSQFFIDGKQMKRDDEFLLSGVTKATRNIFIDDVKTNFAFENLFAMVTGPMYVNPKGKDRYCIPLEDSPKILITTNHAINKANENATKRRIIYMEFSTWYNPDHTLVDDFHHMFFDDWDDEQWNLFDNLMAECVMYYFRSFENSWTREGVGAVPPPMKNIELRTLRQEMSEVLYQWAEEYFDPSGTHLNDRIKRADLVASFFEYAGGPAGHGVTRTNFKGKIQAYCKFKGYDFNIDRPNSDKAYYSDWKRTHPDESFIGSDDKAGGAEYFKVYSPAKEKELKPF</sequence>
<dbReference type="InterPro" id="IPR027417">
    <property type="entry name" value="P-loop_NTPase"/>
</dbReference>
<evidence type="ECO:0000313" key="2">
    <source>
        <dbReference type="Proteomes" id="UP000306630"/>
    </source>
</evidence>
<evidence type="ECO:0000313" key="1">
    <source>
        <dbReference type="EMBL" id="TGY76682.1"/>
    </source>
</evidence>
<dbReference type="Proteomes" id="UP000306630">
    <property type="component" value="Unassembled WGS sequence"/>
</dbReference>
<proteinExistence type="predicted"/>
<evidence type="ECO:0008006" key="3">
    <source>
        <dbReference type="Google" id="ProtNLM"/>
    </source>
</evidence>
<dbReference type="AlphaFoldDB" id="A0A4S2G4F3"/>
<accession>A0A4S2G4F3</accession>
<dbReference type="Gene3D" id="3.40.50.300">
    <property type="entry name" value="P-loop containing nucleotide triphosphate hydrolases"/>
    <property type="match status" value="1"/>
</dbReference>